<sequence>MFLDSKETFIASLIDNKNLKAILATFGTSTDALLDFLTGK</sequence>
<name>A0AB39WB85_9FLAO</name>
<dbReference type="AlphaFoldDB" id="A0AB39WB85"/>
<dbReference type="RefSeq" id="WP_369765335.1">
    <property type="nucleotide sequence ID" value="NZ_CP165626.1"/>
</dbReference>
<protein>
    <submittedName>
        <fullName evidence="1">Uncharacterized protein</fullName>
    </submittedName>
</protein>
<reference evidence="1" key="1">
    <citation type="submission" date="2024-07" db="EMBL/GenBank/DDBJ databases">
        <authorList>
            <person name="Biller S.J."/>
        </authorList>
    </citation>
    <scope>NUCLEOTIDE SEQUENCE</scope>
    <source>
        <strain evidence="1">WC2416</strain>
    </source>
</reference>
<gene>
    <name evidence="1" type="ORF">AB3G39_12140</name>
</gene>
<organism evidence="1">
    <name type="scientific">Flavobacterium sp. WC2416</name>
    <dbReference type="NCBI Taxonomy" id="3234141"/>
    <lineage>
        <taxon>Bacteria</taxon>
        <taxon>Pseudomonadati</taxon>
        <taxon>Bacteroidota</taxon>
        <taxon>Flavobacteriia</taxon>
        <taxon>Flavobacteriales</taxon>
        <taxon>Flavobacteriaceae</taxon>
        <taxon>Flavobacterium</taxon>
    </lineage>
</organism>
<evidence type="ECO:0000313" key="1">
    <source>
        <dbReference type="EMBL" id="XDU97919.1"/>
    </source>
</evidence>
<accession>A0AB39WB85</accession>
<dbReference type="EMBL" id="CP165626">
    <property type="protein sequence ID" value="XDU97919.1"/>
    <property type="molecule type" value="Genomic_DNA"/>
</dbReference>
<proteinExistence type="predicted"/>